<sequence>MRGGMWNLIFAERYGVETLVLSLRAVAAWLALWRDDIRDEIIRGEPLVLLGESGDPGSLPLAAKEQLLMRYAERDRLGEIGDNDNFWFRIDHRAMWMFTDPGLAGAIRECWNSNRREEFRIDLLRMVTEGKIRACTDLARDAVMVETDEPYLRKAALEALNACDDAEGLTEAARWLMVAEGSVEHRLLFHFAGTLYPRYLSMNQFLALLDRYPLTDKDWSSHKESLTGFWDVAPASDRESLLAGIADLCLTPPFSNERRDRTSARHRTLAKSLKPLGLKAVSALGGAEPSVGLIRLLMAIERVWDEYNRDEKPSLSELVASNPHLKRKLLWADVVDARSHQKNQITRLWQTRLYSRLWWHFGPDDLDWLYQDLAARPLVEDRQVALSAILTILRDEDKLHIEADHLRQRIGDNPVLLADLDGYLAPPEEDEGVRRWCQEKNERQRKREEQERREKESWIAFREELNTDPSILSDRELLSDWARGSFRLYHLASWLEHRVGRSDTGPTQWRLLEEGFGRSVAENYRDGMKLLWRITPPERPKHHDDDTTTTKHTTYLSFVGLGVEAREDPDWAARLSEPEVQRAIQHACFSAWGYPDWLHDLIGQHPVIASPIIRQVMKKEWTGGGPYGTLLSHYRGENHLIPAPIRQLVLELLAGKAPKYRETLDDVLAILPRLSLDEAESKRIAHLARRRFRAARKTDDTETALRYLAMLFLTDAVEAAAELIDWLDGPLEGAPPISRNELALICLGKLFDRFHISLAGEALDDTPVLCIETLVRLVYCHVRPEDDISHKGVFTPKARDHAESARNAILNALLHRPGPEAHAAIRRLADESLFSGERALRFNELAHTRAEQDAELSAWKPSDVLTFEREYITPVLSGERLFRVVLDVLADIQSGFDGKSDVSSRAVLQRAENEEEVQKWLAEQMRLRSKERYHVHREPEVSRRNKPDIVISSTAANPEVAMEIKHGNKGWSANDLKETLEKQLAGNYLKPEERRQGVLVITHHGKRKWQYPETNKHMEFGKLIEYLRGIADSMEKTPYGPVRVRVFGLDASGDEKITPTRKSAMVRC</sequence>
<evidence type="ECO:0000313" key="1">
    <source>
        <dbReference type="EMBL" id="VFJ63075.1"/>
    </source>
</evidence>
<dbReference type="EMBL" id="CAADFD010000079">
    <property type="protein sequence ID" value="VFJ63075.1"/>
    <property type="molecule type" value="Genomic_DNA"/>
</dbReference>
<dbReference type="AlphaFoldDB" id="A0A450T8Q7"/>
<proteinExistence type="predicted"/>
<name>A0A450T8Q7_9GAMM</name>
<reference evidence="1" key="1">
    <citation type="submission" date="2019-02" db="EMBL/GenBank/DDBJ databases">
        <authorList>
            <person name="Gruber-Vodicka R. H."/>
            <person name="Seah K. B. B."/>
        </authorList>
    </citation>
    <scope>NUCLEOTIDE SEQUENCE</scope>
    <source>
        <strain evidence="1">BECK_BZ106</strain>
    </source>
</reference>
<gene>
    <name evidence="1" type="ORF">BECKFW1821B_GA0114236_107910</name>
</gene>
<accession>A0A450T8Q7</accession>
<organism evidence="1">
    <name type="scientific">Candidatus Kentrum sp. FW</name>
    <dbReference type="NCBI Taxonomy" id="2126338"/>
    <lineage>
        <taxon>Bacteria</taxon>
        <taxon>Pseudomonadati</taxon>
        <taxon>Pseudomonadota</taxon>
        <taxon>Gammaproteobacteria</taxon>
        <taxon>Candidatus Kentrum</taxon>
    </lineage>
</organism>
<protein>
    <submittedName>
        <fullName evidence="1">Uncharacterized protein</fullName>
    </submittedName>
</protein>